<evidence type="ECO:0000313" key="2">
    <source>
        <dbReference type="EMBL" id="KAF2119210.1"/>
    </source>
</evidence>
<feature type="region of interest" description="Disordered" evidence="1">
    <location>
        <begin position="191"/>
        <end position="241"/>
    </location>
</feature>
<feature type="compositionally biased region" description="Polar residues" evidence="1">
    <location>
        <begin position="295"/>
        <end position="305"/>
    </location>
</feature>
<sequence length="374" mass="39960">MPAKPLPTDLPFHSFATAADFEAFLEQHHTTAPGIYLKLAKKTSGIPSVSKDEAVEVALCFGWIDGWGRGIDDRWYFSRWTPRRAKSIWSQKNVGTVERLAALGKMRPAGIACVEAAKADGRWEKAYAGPATITVPEDVEAALKATPAAKEAFETLNRSERYFALLRVHNGSDKTRGKRIEALVELLAEGGRPETASATSATSANKTKTAKAAKAPVGKRKAATPSATANGQQEHISGDTTIATADAPDLILEESGTASDNRASELNVGDMAQPPGLPNQHGDRDQMDDADSEHIPQNQSPQPGSLSAAKWNAEDQDSLLLETPTQSEANQSGTSVSNQYGGGPVNESSGPLPSTEQDELQTLRARVASLHERN</sequence>
<gene>
    <name evidence="2" type="ORF">BDV96DRAFT_642248</name>
</gene>
<dbReference type="Pfam" id="PF13376">
    <property type="entry name" value="OmdA"/>
    <property type="match status" value="1"/>
</dbReference>
<dbReference type="EMBL" id="ML977315">
    <property type="protein sequence ID" value="KAF2119210.1"/>
    <property type="molecule type" value="Genomic_DNA"/>
</dbReference>
<reference evidence="2" key="1">
    <citation type="journal article" date="2020" name="Stud. Mycol.">
        <title>101 Dothideomycetes genomes: a test case for predicting lifestyles and emergence of pathogens.</title>
        <authorList>
            <person name="Haridas S."/>
            <person name="Albert R."/>
            <person name="Binder M."/>
            <person name="Bloem J."/>
            <person name="Labutti K."/>
            <person name="Salamov A."/>
            <person name="Andreopoulos B."/>
            <person name="Baker S."/>
            <person name="Barry K."/>
            <person name="Bills G."/>
            <person name="Bluhm B."/>
            <person name="Cannon C."/>
            <person name="Castanera R."/>
            <person name="Culley D."/>
            <person name="Daum C."/>
            <person name="Ezra D."/>
            <person name="Gonzalez J."/>
            <person name="Henrissat B."/>
            <person name="Kuo A."/>
            <person name="Liang C."/>
            <person name="Lipzen A."/>
            <person name="Lutzoni F."/>
            <person name="Magnuson J."/>
            <person name="Mondo S."/>
            <person name="Nolan M."/>
            <person name="Ohm R."/>
            <person name="Pangilinan J."/>
            <person name="Park H.-J."/>
            <person name="Ramirez L."/>
            <person name="Alfaro M."/>
            <person name="Sun H."/>
            <person name="Tritt A."/>
            <person name="Yoshinaga Y."/>
            <person name="Zwiers L.-H."/>
            <person name="Turgeon B."/>
            <person name="Goodwin S."/>
            <person name="Spatafora J."/>
            <person name="Crous P."/>
            <person name="Grigoriev I."/>
        </authorList>
    </citation>
    <scope>NUCLEOTIDE SEQUENCE</scope>
    <source>
        <strain evidence="2">CBS 627.86</strain>
    </source>
</reference>
<dbReference type="Proteomes" id="UP000799770">
    <property type="component" value="Unassembled WGS sequence"/>
</dbReference>
<keyword evidence="3" id="KW-1185">Reference proteome</keyword>
<proteinExistence type="predicted"/>
<evidence type="ECO:0008006" key="4">
    <source>
        <dbReference type="Google" id="ProtNLM"/>
    </source>
</evidence>
<evidence type="ECO:0000256" key="1">
    <source>
        <dbReference type="SAM" id="MobiDB-lite"/>
    </source>
</evidence>
<dbReference type="AlphaFoldDB" id="A0A6A5ZI08"/>
<name>A0A6A5ZI08_9PLEO</name>
<organism evidence="2 3">
    <name type="scientific">Lophiotrema nucula</name>
    <dbReference type="NCBI Taxonomy" id="690887"/>
    <lineage>
        <taxon>Eukaryota</taxon>
        <taxon>Fungi</taxon>
        <taxon>Dikarya</taxon>
        <taxon>Ascomycota</taxon>
        <taxon>Pezizomycotina</taxon>
        <taxon>Dothideomycetes</taxon>
        <taxon>Pleosporomycetidae</taxon>
        <taxon>Pleosporales</taxon>
        <taxon>Lophiotremataceae</taxon>
        <taxon>Lophiotrema</taxon>
    </lineage>
</organism>
<feature type="compositionally biased region" description="Polar residues" evidence="1">
    <location>
        <begin position="323"/>
        <end position="339"/>
    </location>
</feature>
<feature type="compositionally biased region" description="Low complexity" evidence="1">
    <location>
        <begin position="195"/>
        <end position="215"/>
    </location>
</feature>
<feature type="compositionally biased region" description="Polar residues" evidence="1">
    <location>
        <begin position="346"/>
        <end position="355"/>
    </location>
</feature>
<protein>
    <recommendedName>
        <fullName evidence="4">Bacteriocin-protection, YdeI or OmpD-associated-domain-containing protein</fullName>
    </recommendedName>
</protein>
<evidence type="ECO:0000313" key="3">
    <source>
        <dbReference type="Proteomes" id="UP000799770"/>
    </source>
</evidence>
<feature type="compositionally biased region" description="Polar residues" evidence="1">
    <location>
        <begin position="225"/>
        <end position="241"/>
    </location>
</feature>
<dbReference type="OrthoDB" id="10263401at2759"/>
<accession>A0A6A5ZI08</accession>
<feature type="region of interest" description="Disordered" evidence="1">
    <location>
        <begin position="265"/>
        <end position="360"/>
    </location>
</feature>